<evidence type="ECO:0000256" key="1">
    <source>
        <dbReference type="SAM" id="SignalP"/>
    </source>
</evidence>
<proteinExistence type="predicted"/>
<gene>
    <name evidence="2" type="ORF">FYJ44_09070</name>
</gene>
<sequence>MHLSLFSLVPAFFLLFLPTPCSAKNLDSVRSFSYIVSGMMAPQSFHVWTTRDGKVMMQVNYKGKKYRREANGWVLEHLSILAEHHNIIAWTDHRDKPLPDGIYALDEGSYSLNVLWDSGQKLSISGRTLPQGSQAFTSDLMDLWEKTVQRYPYEPPKEIHSDKIRFFSFHEHLEQNENTWLMLCAQDLSSQVNVRICRRNIAGNKEYYKTAPLFLQKLNGLIKRHKPNLWNDKAKAAQMDNDATAVPYVTFYVEYYPEQDDAPDNEYYIHNYGDATPMEIIDVVFNPTEYQGYIHFKKELLALFENVMQSKKYRYGE</sequence>
<dbReference type="RefSeq" id="WP_154511335.1">
    <property type="nucleotide sequence ID" value="NZ_VUMH01000008.1"/>
</dbReference>
<comment type="caution">
    <text evidence="2">The sequence shown here is derived from an EMBL/GenBank/DDBJ whole genome shotgun (WGS) entry which is preliminary data.</text>
</comment>
<evidence type="ECO:0008006" key="4">
    <source>
        <dbReference type="Google" id="ProtNLM"/>
    </source>
</evidence>
<dbReference type="EMBL" id="VUMH01000008">
    <property type="protein sequence ID" value="MSS28181.1"/>
    <property type="molecule type" value="Genomic_DNA"/>
</dbReference>
<accession>A0A6L5XMU8</accession>
<dbReference type="AlphaFoldDB" id="A0A6L5XMU8"/>
<dbReference type="Proteomes" id="UP000477488">
    <property type="component" value="Unassembled WGS sequence"/>
</dbReference>
<feature type="chain" id="PRO_5026774771" description="Lipoprotein" evidence="1">
    <location>
        <begin position="24"/>
        <end position="317"/>
    </location>
</feature>
<keyword evidence="3" id="KW-1185">Reference proteome</keyword>
<protein>
    <recommendedName>
        <fullName evidence="4">Lipoprotein</fullName>
    </recommendedName>
</protein>
<evidence type="ECO:0000313" key="2">
    <source>
        <dbReference type="EMBL" id="MSS28181.1"/>
    </source>
</evidence>
<evidence type="ECO:0000313" key="3">
    <source>
        <dbReference type="Proteomes" id="UP000477488"/>
    </source>
</evidence>
<keyword evidence="1" id="KW-0732">Signal</keyword>
<feature type="signal peptide" evidence="1">
    <location>
        <begin position="1"/>
        <end position="23"/>
    </location>
</feature>
<reference evidence="2 3" key="1">
    <citation type="submission" date="2019-09" db="EMBL/GenBank/DDBJ databases">
        <title>In-depth cultivation of the pig gut microbiome towards novel bacterial diversity and tailored functional studies.</title>
        <authorList>
            <person name="Wylensek D."/>
            <person name="Hitch T.C.A."/>
            <person name="Clavel T."/>
        </authorList>
    </citation>
    <scope>NUCLEOTIDE SEQUENCE [LARGE SCALE GENOMIC DNA]</scope>
    <source>
        <strain evidence="2 3">PG-178-WT-4</strain>
    </source>
</reference>
<name>A0A6L5XMU8_9BACT</name>
<organism evidence="2 3">
    <name type="scientific">Desulfovibrio porci</name>
    <dbReference type="NCBI Taxonomy" id="2605782"/>
    <lineage>
        <taxon>Bacteria</taxon>
        <taxon>Pseudomonadati</taxon>
        <taxon>Thermodesulfobacteriota</taxon>
        <taxon>Desulfovibrionia</taxon>
        <taxon>Desulfovibrionales</taxon>
        <taxon>Desulfovibrionaceae</taxon>
        <taxon>Desulfovibrio</taxon>
    </lineage>
</organism>